<accession>A0A8S1V7I6</accession>
<sequence>MSINRNLLQSLYIQKMWQSNYCKQQTIIILQNKQIIRFDRHIIVYINQQQRKRI</sequence>
<protein>
    <submittedName>
        <fullName evidence="1">Uncharacterized protein</fullName>
    </submittedName>
</protein>
<organism evidence="1 2">
    <name type="scientific">Paramecium octaurelia</name>
    <dbReference type="NCBI Taxonomy" id="43137"/>
    <lineage>
        <taxon>Eukaryota</taxon>
        <taxon>Sar</taxon>
        <taxon>Alveolata</taxon>
        <taxon>Ciliophora</taxon>
        <taxon>Intramacronucleata</taxon>
        <taxon>Oligohymenophorea</taxon>
        <taxon>Peniculida</taxon>
        <taxon>Parameciidae</taxon>
        <taxon>Paramecium</taxon>
    </lineage>
</organism>
<comment type="caution">
    <text evidence="1">The sequence shown here is derived from an EMBL/GenBank/DDBJ whole genome shotgun (WGS) entry which is preliminary data.</text>
</comment>
<reference evidence="1" key="1">
    <citation type="submission" date="2021-01" db="EMBL/GenBank/DDBJ databases">
        <authorList>
            <consortium name="Genoscope - CEA"/>
            <person name="William W."/>
        </authorList>
    </citation>
    <scope>NUCLEOTIDE SEQUENCE</scope>
</reference>
<evidence type="ECO:0000313" key="1">
    <source>
        <dbReference type="EMBL" id="CAD8172353.1"/>
    </source>
</evidence>
<proteinExistence type="predicted"/>
<keyword evidence="2" id="KW-1185">Reference proteome</keyword>
<name>A0A8S1V7I6_PAROT</name>
<dbReference type="AlphaFoldDB" id="A0A8S1V7I6"/>
<evidence type="ECO:0000313" key="2">
    <source>
        <dbReference type="Proteomes" id="UP000683925"/>
    </source>
</evidence>
<dbReference type="EMBL" id="CAJJDP010000059">
    <property type="protein sequence ID" value="CAD8172353.1"/>
    <property type="molecule type" value="Genomic_DNA"/>
</dbReference>
<gene>
    <name evidence="1" type="ORF">POCTA_138.1.T0600070</name>
</gene>
<dbReference type="Proteomes" id="UP000683925">
    <property type="component" value="Unassembled WGS sequence"/>
</dbReference>